<feature type="compositionally biased region" description="Polar residues" evidence="5">
    <location>
        <begin position="538"/>
        <end position="550"/>
    </location>
</feature>
<protein>
    <submittedName>
        <fullName evidence="7">Magnesium transporter NIPA-domain-containing protein</fullName>
    </submittedName>
</protein>
<reference evidence="7" key="2">
    <citation type="submission" date="2020-11" db="EMBL/GenBank/DDBJ databases">
        <authorList>
            <consortium name="DOE Joint Genome Institute"/>
            <person name="Kuo A."/>
            <person name="Miyauchi S."/>
            <person name="Kiss E."/>
            <person name="Drula E."/>
            <person name="Kohler A."/>
            <person name="Sanchez-Garcia M."/>
            <person name="Andreopoulos B."/>
            <person name="Barry K.W."/>
            <person name="Bonito G."/>
            <person name="Buee M."/>
            <person name="Carver A."/>
            <person name="Chen C."/>
            <person name="Cichocki N."/>
            <person name="Clum A."/>
            <person name="Culley D."/>
            <person name="Crous P.W."/>
            <person name="Fauchery L."/>
            <person name="Girlanda M."/>
            <person name="Hayes R."/>
            <person name="Keri Z."/>
            <person name="Labutti K."/>
            <person name="Lipzen A."/>
            <person name="Lombard V."/>
            <person name="Magnuson J."/>
            <person name="Maillard F."/>
            <person name="Morin E."/>
            <person name="Murat C."/>
            <person name="Nolan M."/>
            <person name="Ohm R."/>
            <person name="Pangilinan J."/>
            <person name="Pereira M."/>
            <person name="Perotto S."/>
            <person name="Peter M."/>
            <person name="Riley R."/>
            <person name="Sitrit Y."/>
            <person name="Stielow B."/>
            <person name="Szollosi G."/>
            <person name="Zifcakova L."/>
            <person name="Stursova M."/>
            <person name="Spatafora J.W."/>
            <person name="Tedersoo L."/>
            <person name="Vaario L.-M."/>
            <person name="Yamada A."/>
            <person name="Yan M."/>
            <person name="Wang P."/>
            <person name="Xu J."/>
            <person name="Bruns T."/>
            <person name="Baldrian P."/>
            <person name="Vilgalys R."/>
            <person name="Henrissat B."/>
            <person name="Grigoriev I.V."/>
            <person name="Hibbett D."/>
            <person name="Nagy L.G."/>
            <person name="Martin F.M."/>
        </authorList>
    </citation>
    <scope>NUCLEOTIDE SEQUENCE</scope>
    <source>
        <strain evidence="7">UH-Tt-Lm1</strain>
    </source>
</reference>
<dbReference type="EMBL" id="WIUZ02000001">
    <property type="protein sequence ID" value="KAF9793421.1"/>
    <property type="molecule type" value="Genomic_DNA"/>
</dbReference>
<feature type="transmembrane region" description="Helical" evidence="6">
    <location>
        <begin position="90"/>
        <end position="112"/>
    </location>
</feature>
<feature type="transmembrane region" description="Helical" evidence="6">
    <location>
        <begin position="260"/>
        <end position="279"/>
    </location>
</feature>
<dbReference type="AlphaFoldDB" id="A0A9P6HZ02"/>
<evidence type="ECO:0000313" key="8">
    <source>
        <dbReference type="Proteomes" id="UP000736335"/>
    </source>
</evidence>
<proteinExistence type="predicted"/>
<feature type="transmembrane region" description="Helical" evidence="6">
    <location>
        <begin position="153"/>
        <end position="177"/>
    </location>
</feature>
<dbReference type="SUPFAM" id="SSF103481">
    <property type="entry name" value="Multidrug resistance efflux transporter EmrE"/>
    <property type="match status" value="1"/>
</dbReference>
<comment type="caution">
    <text evidence="7">The sequence shown here is derived from an EMBL/GenBank/DDBJ whole genome shotgun (WGS) entry which is preliminary data.</text>
</comment>
<feature type="transmembrane region" description="Helical" evidence="6">
    <location>
        <begin position="224"/>
        <end position="248"/>
    </location>
</feature>
<dbReference type="PANTHER" id="PTHR12570">
    <property type="match status" value="1"/>
</dbReference>
<evidence type="ECO:0000256" key="6">
    <source>
        <dbReference type="SAM" id="Phobius"/>
    </source>
</evidence>
<gene>
    <name evidence="7" type="ORF">BJ322DRAFT_1034567</name>
</gene>
<dbReference type="OrthoDB" id="6428174at2759"/>
<dbReference type="GO" id="GO:0015095">
    <property type="term" value="F:magnesium ion transmembrane transporter activity"/>
    <property type="evidence" value="ECO:0007669"/>
    <property type="project" value="InterPro"/>
</dbReference>
<dbReference type="InterPro" id="IPR037185">
    <property type="entry name" value="EmrE-like"/>
</dbReference>
<feature type="transmembrane region" description="Helical" evidence="6">
    <location>
        <begin position="119"/>
        <end position="138"/>
    </location>
</feature>
<dbReference type="PANTHER" id="PTHR12570:SF92">
    <property type="entry name" value="SPICHTHYIN, ISOFORM B"/>
    <property type="match status" value="1"/>
</dbReference>
<evidence type="ECO:0000256" key="4">
    <source>
        <dbReference type="ARBA" id="ARBA00023136"/>
    </source>
</evidence>
<feature type="transmembrane region" description="Helical" evidence="6">
    <location>
        <begin position="285"/>
        <end position="305"/>
    </location>
</feature>
<keyword evidence="8" id="KW-1185">Reference proteome</keyword>
<evidence type="ECO:0000256" key="5">
    <source>
        <dbReference type="SAM" id="MobiDB-lite"/>
    </source>
</evidence>
<feature type="transmembrane region" description="Helical" evidence="6">
    <location>
        <begin position="20"/>
        <end position="41"/>
    </location>
</feature>
<evidence type="ECO:0000256" key="2">
    <source>
        <dbReference type="ARBA" id="ARBA00022692"/>
    </source>
</evidence>
<reference evidence="7" key="1">
    <citation type="journal article" date="2020" name="Nat. Commun.">
        <title>Large-scale genome sequencing of mycorrhizal fungi provides insights into the early evolution of symbiotic traits.</title>
        <authorList>
            <person name="Miyauchi S."/>
            <person name="Kiss E."/>
            <person name="Kuo A."/>
            <person name="Drula E."/>
            <person name="Kohler A."/>
            <person name="Sanchez-Garcia M."/>
            <person name="Morin E."/>
            <person name="Andreopoulos B."/>
            <person name="Barry K.W."/>
            <person name="Bonito G."/>
            <person name="Buee M."/>
            <person name="Carver A."/>
            <person name="Chen C."/>
            <person name="Cichocki N."/>
            <person name="Clum A."/>
            <person name="Culley D."/>
            <person name="Crous P.W."/>
            <person name="Fauchery L."/>
            <person name="Girlanda M."/>
            <person name="Hayes R.D."/>
            <person name="Keri Z."/>
            <person name="LaButti K."/>
            <person name="Lipzen A."/>
            <person name="Lombard V."/>
            <person name="Magnuson J."/>
            <person name="Maillard F."/>
            <person name="Murat C."/>
            <person name="Nolan M."/>
            <person name="Ohm R.A."/>
            <person name="Pangilinan J."/>
            <person name="Pereira M.F."/>
            <person name="Perotto S."/>
            <person name="Peter M."/>
            <person name="Pfister S."/>
            <person name="Riley R."/>
            <person name="Sitrit Y."/>
            <person name="Stielow J.B."/>
            <person name="Szollosi G."/>
            <person name="Zifcakova L."/>
            <person name="Stursova M."/>
            <person name="Spatafora J.W."/>
            <person name="Tedersoo L."/>
            <person name="Vaario L.M."/>
            <person name="Yamada A."/>
            <person name="Yan M."/>
            <person name="Wang P."/>
            <person name="Xu J."/>
            <person name="Bruns T."/>
            <person name="Baldrian P."/>
            <person name="Vilgalys R."/>
            <person name="Dunand C."/>
            <person name="Henrissat B."/>
            <person name="Grigoriev I.V."/>
            <person name="Hibbett D."/>
            <person name="Nagy L.G."/>
            <person name="Martin F.M."/>
        </authorList>
    </citation>
    <scope>NUCLEOTIDE SEQUENCE</scope>
    <source>
        <strain evidence="7">UH-Tt-Lm1</strain>
    </source>
</reference>
<dbReference type="Proteomes" id="UP000736335">
    <property type="component" value="Unassembled WGS sequence"/>
</dbReference>
<name>A0A9P6HZ02_9AGAM</name>
<feature type="transmembrane region" description="Helical" evidence="6">
    <location>
        <begin position="65"/>
        <end position="84"/>
    </location>
</feature>
<feature type="region of interest" description="Disordered" evidence="5">
    <location>
        <begin position="513"/>
        <end position="586"/>
    </location>
</feature>
<evidence type="ECO:0000256" key="1">
    <source>
        <dbReference type="ARBA" id="ARBA00004141"/>
    </source>
</evidence>
<feature type="transmembrane region" description="Helical" evidence="6">
    <location>
        <begin position="189"/>
        <end position="212"/>
    </location>
</feature>
<keyword evidence="4 6" id="KW-0472">Membrane</keyword>
<keyword evidence="2 6" id="KW-0812">Transmembrane</keyword>
<feature type="compositionally biased region" description="Basic and acidic residues" evidence="5">
    <location>
        <begin position="522"/>
        <end position="536"/>
    </location>
</feature>
<dbReference type="Pfam" id="PF05653">
    <property type="entry name" value="Mg_trans_NIPA"/>
    <property type="match status" value="1"/>
</dbReference>
<dbReference type="InterPro" id="IPR008521">
    <property type="entry name" value="Mg_trans_NIPA"/>
</dbReference>
<dbReference type="GO" id="GO:0016020">
    <property type="term" value="C:membrane"/>
    <property type="evidence" value="ECO:0007669"/>
    <property type="project" value="UniProtKB-SubCell"/>
</dbReference>
<organism evidence="7 8">
    <name type="scientific">Thelephora terrestris</name>
    <dbReference type="NCBI Taxonomy" id="56493"/>
    <lineage>
        <taxon>Eukaryota</taxon>
        <taxon>Fungi</taxon>
        <taxon>Dikarya</taxon>
        <taxon>Basidiomycota</taxon>
        <taxon>Agaricomycotina</taxon>
        <taxon>Agaricomycetes</taxon>
        <taxon>Thelephorales</taxon>
        <taxon>Thelephoraceae</taxon>
        <taxon>Thelephora</taxon>
    </lineage>
</organism>
<evidence type="ECO:0000313" key="7">
    <source>
        <dbReference type="EMBL" id="KAF9793421.1"/>
    </source>
</evidence>
<keyword evidence="3 6" id="KW-1133">Transmembrane helix</keyword>
<accession>A0A9P6HZ02</accession>
<evidence type="ECO:0000256" key="3">
    <source>
        <dbReference type="ARBA" id="ARBA00022989"/>
    </source>
</evidence>
<comment type="subcellular location">
    <subcellularLocation>
        <location evidence="1">Membrane</location>
        <topology evidence="1">Multi-pass membrane protein</topology>
    </subcellularLocation>
</comment>
<feature type="compositionally biased region" description="Acidic residues" evidence="5">
    <location>
        <begin position="556"/>
        <end position="565"/>
    </location>
</feature>
<sequence>MSALSARSDSTTTASSNSSLKIVGIVLAILSGFLIGSSFVFKKKGLLRSQAGGPAGEGVAYLKSVLWWCGMIMMILGELCNFAAYAFVEAIVVTPLGALSVVISAVLSSIFLKEKLTFFGWLGCGLCILGSTIIALNGPTESSVGQIREFQKLFLAVGFVVFGSVMIVASIVIAVFVAPRWGKKNMIWYLLICSMIGGLSVSVTTGLGSAIVTSFKGDNQFKYWFTYFLLGFVVVTLLTEIYYLNVALALFNTAMVTPTYYVIFTFCSILSTIVLFQGLEAPVKQIITLVMGFLVICVGITILQLSKVDPNQFKGLDRKSTILLQATRAKTEGVGEDSEKGLYALEDPGVDSIRGSFGAVGSIIRARTVRKMSMNSGLGRSTDAELRARLSRGHQPNTDSMDATPHLAAEPVSSHFGGLKRHQLYDPPVSSSASVLEPPEALGLVEGSPSKRQQTIKFGDRDVVHSYARVGVNDHRSPVHEYRDSNVPLPNVAPPFRLDDPFASTSRLPMTAGLPLSLSSPEELHAADSPREEHRKTGSGTQHLRGSSAKNYPKGDDEDDEEESEALWNRGVNQSDEESEMALEESLKGIRLVTQSKA</sequence>